<dbReference type="AlphaFoldDB" id="A0A433RWB5"/>
<feature type="transmembrane region" description="Helical" evidence="1">
    <location>
        <begin position="78"/>
        <end position="97"/>
    </location>
</feature>
<keyword evidence="1" id="KW-1133">Transmembrane helix</keyword>
<reference evidence="2 3" key="1">
    <citation type="submission" date="2014-11" db="EMBL/GenBank/DDBJ databases">
        <title>Genome sequence and analysis of novel Kurthia sp.</title>
        <authorList>
            <person name="Lawson J.N."/>
            <person name="Gonzalez J.E."/>
            <person name="Rinauldi L."/>
            <person name="Xuan Z."/>
            <person name="Firman A."/>
            <person name="Shaddox L."/>
            <person name="Trudeau A."/>
            <person name="Shah S."/>
            <person name="Reiman D."/>
        </authorList>
    </citation>
    <scope>NUCLEOTIDE SEQUENCE [LARGE SCALE GENOMIC DNA]</scope>
    <source>
        <strain evidence="2 3">3B1D</strain>
    </source>
</reference>
<keyword evidence="3" id="KW-1185">Reference proteome</keyword>
<evidence type="ECO:0000313" key="3">
    <source>
        <dbReference type="Proteomes" id="UP000288623"/>
    </source>
</evidence>
<feature type="transmembrane region" description="Helical" evidence="1">
    <location>
        <begin position="7"/>
        <end position="26"/>
    </location>
</feature>
<organism evidence="2 3">
    <name type="scientific">Candidatus Kurthia intestinigallinarum</name>
    <dbReference type="NCBI Taxonomy" id="1562256"/>
    <lineage>
        <taxon>Bacteria</taxon>
        <taxon>Bacillati</taxon>
        <taxon>Bacillota</taxon>
        <taxon>Bacilli</taxon>
        <taxon>Bacillales</taxon>
        <taxon>Caryophanaceae</taxon>
        <taxon>Kurthia</taxon>
    </lineage>
</organism>
<keyword evidence="1" id="KW-0812">Transmembrane</keyword>
<dbReference type="EMBL" id="JTFC01000019">
    <property type="protein sequence ID" value="RUS57571.1"/>
    <property type="molecule type" value="Genomic_DNA"/>
</dbReference>
<feature type="transmembrane region" description="Helical" evidence="1">
    <location>
        <begin position="46"/>
        <end position="66"/>
    </location>
</feature>
<proteinExistence type="predicted"/>
<evidence type="ECO:0000313" key="2">
    <source>
        <dbReference type="EMBL" id="RUS57571.1"/>
    </source>
</evidence>
<feature type="transmembrane region" description="Helical" evidence="1">
    <location>
        <begin position="126"/>
        <end position="147"/>
    </location>
</feature>
<comment type="caution">
    <text evidence="2">The sequence shown here is derived from an EMBL/GenBank/DDBJ whole genome shotgun (WGS) entry which is preliminary data.</text>
</comment>
<keyword evidence="1" id="KW-0472">Membrane</keyword>
<accession>A0A433RWB5</accession>
<protein>
    <submittedName>
        <fullName evidence="2">Uncharacterized protein</fullName>
    </submittedName>
</protein>
<name>A0A433RWB5_9BACL</name>
<gene>
    <name evidence="2" type="ORF">QI30_05295</name>
</gene>
<dbReference type="RefSeq" id="WP_126989900.1">
    <property type="nucleotide sequence ID" value="NZ_JTFC01000019.1"/>
</dbReference>
<sequence>MKLILYITMFFTGLATIFVWASMNVLTPDFDIDLYKANADGLYNGFYFQLGFIFIVYFAVVAVLLLRDFHRIFSPRTRIILTVLYGVLSIVVFFRTIRDAFQLKNALNSQQNEVFFSMINAYSTSIYFNMFTFVGFIIFLGLISLLLPAKSTSREKYEF</sequence>
<dbReference type="OrthoDB" id="2456085at2"/>
<evidence type="ECO:0000256" key="1">
    <source>
        <dbReference type="SAM" id="Phobius"/>
    </source>
</evidence>
<dbReference type="Proteomes" id="UP000288623">
    <property type="component" value="Unassembled WGS sequence"/>
</dbReference>